<name>A0A072UYX1_MEDTR</name>
<evidence type="ECO:0000313" key="5">
    <source>
        <dbReference type="Proteomes" id="UP000002051"/>
    </source>
</evidence>
<gene>
    <name evidence="4" type="primary">25489505</name>
    <name evidence="3" type="ordered locus">MTR_3g075160</name>
</gene>
<feature type="domain" description="Myb/SANT-like" evidence="2">
    <location>
        <begin position="16"/>
        <end position="113"/>
    </location>
</feature>
<proteinExistence type="predicted"/>
<evidence type="ECO:0000256" key="1">
    <source>
        <dbReference type="SAM" id="MobiDB-lite"/>
    </source>
</evidence>
<sequence length="326" mass="36650">MNESSENQNAKGTKRQWTTEEDAVLVQGLLQLVDDGWKADAGTFKPGYTKVLERYLLKKIPDCTLKANPHIESRVKRLKSHYSAIRDMLGPSASGFGWNDATKTIVVEKEVYRQWCKSHPNATGLFGKPFPHYERLHNVFGKDKACGDTSEDPADHAYNIVKEFFPSSPRNEFDIDLNLGEENFESQISETATYNTTQVPSQVNQSQRDVTSNRSGKSAAKRAKHTDDVSDSLLSSLNKLGEFYAGSVENIKQLTSCFMHEKLTADRRNQVVSLLKEIEGLSAVDVVRAGMVITKDNNLCDYFFTMDTPELKKEFVHIVLKNNGSE</sequence>
<dbReference type="PANTHER" id="PTHR46250:SF18">
    <property type="entry name" value="MYB_SANT-LIKE DOMAIN-CONTAINING PROTEIN"/>
    <property type="match status" value="1"/>
</dbReference>
<dbReference type="InterPro" id="IPR024752">
    <property type="entry name" value="Myb/SANT-like_dom"/>
</dbReference>
<dbReference type="AlphaFoldDB" id="A0A072UYX1"/>
<dbReference type="Pfam" id="PF12776">
    <property type="entry name" value="Myb_DNA-bind_3"/>
    <property type="match status" value="1"/>
</dbReference>
<feature type="region of interest" description="Disordered" evidence="1">
    <location>
        <begin position="193"/>
        <end position="225"/>
    </location>
</feature>
<keyword evidence="3" id="KW-0238">DNA-binding</keyword>
<feature type="compositionally biased region" description="Polar residues" evidence="1">
    <location>
        <begin position="193"/>
        <end position="216"/>
    </location>
</feature>
<organism evidence="3 5">
    <name type="scientific">Medicago truncatula</name>
    <name type="common">Barrel medic</name>
    <name type="synonym">Medicago tribuloides</name>
    <dbReference type="NCBI Taxonomy" id="3880"/>
    <lineage>
        <taxon>Eukaryota</taxon>
        <taxon>Viridiplantae</taxon>
        <taxon>Streptophyta</taxon>
        <taxon>Embryophyta</taxon>
        <taxon>Tracheophyta</taxon>
        <taxon>Spermatophyta</taxon>
        <taxon>Magnoliopsida</taxon>
        <taxon>eudicotyledons</taxon>
        <taxon>Gunneridae</taxon>
        <taxon>Pentapetalae</taxon>
        <taxon>rosids</taxon>
        <taxon>fabids</taxon>
        <taxon>Fabales</taxon>
        <taxon>Fabaceae</taxon>
        <taxon>Papilionoideae</taxon>
        <taxon>50 kb inversion clade</taxon>
        <taxon>NPAAA clade</taxon>
        <taxon>Hologalegina</taxon>
        <taxon>IRL clade</taxon>
        <taxon>Trifolieae</taxon>
        <taxon>Medicago</taxon>
    </lineage>
</organism>
<accession>A0A072UYX1</accession>
<dbReference type="STRING" id="3880.A0A072UYX1"/>
<dbReference type="PANTHER" id="PTHR46250">
    <property type="entry name" value="MYB/SANT-LIKE DNA-BINDING DOMAIN PROTEIN-RELATED"/>
    <property type="match status" value="1"/>
</dbReference>
<reference evidence="3 5" key="1">
    <citation type="journal article" date="2011" name="Nature">
        <title>The Medicago genome provides insight into the evolution of rhizobial symbioses.</title>
        <authorList>
            <person name="Young N.D."/>
            <person name="Debelle F."/>
            <person name="Oldroyd G.E."/>
            <person name="Geurts R."/>
            <person name="Cannon S.B."/>
            <person name="Udvardi M.K."/>
            <person name="Benedito V.A."/>
            <person name="Mayer K.F."/>
            <person name="Gouzy J."/>
            <person name="Schoof H."/>
            <person name="Van de Peer Y."/>
            <person name="Proost S."/>
            <person name="Cook D.R."/>
            <person name="Meyers B.C."/>
            <person name="Spannagl M."/>
            <person name="Cheung F."/>
            <person name="De Mita S."/>
            <person name="Krishnakumar V."/>
            <person name="Gundlach H."/>
            <person name="Zhou S."/>
            <person name="Mudge J."/>
            <person name="Bharti A.K."/>
            <person name="Murray J.D."/>
            <person name="Naoumkina M.A."/>
            <person name="Rosen B."/>
            <person name="Silverstein K.A."/>
            <person name="Tang H."/>
            <person name="Rombauts S."/>
            <person name="Zhao P.X."/>
            <person name="Zhou P."/>
            <person name="Barbe V."/>
            <person name="Bardou P."/>
            <person name="Bechner M."/>
            <person name="Bellec A."/>
            <person name="Berger A."/>
            <person name="Berges H."/>
            <person name="Bidwell S."/>
            <person name="Bisseling T."/>
            <person name="Choisne N."/>
            <person name="Couloux A."/>
            <person name="Denny R."/>
            <person name="Deshpande S."/>
            <person name="Dai X."/>
            <person name="Doyle J.J."/>
            <person name="Dudez A.M."/>
            <person name="Farmer A.D."/>
            <person name="Fouteau S."/>
            <person name="Franken C."/>
            <person name="Gibelin C."/>
            <person name="Gish J."/>
            <person name="Goldstein S."/>
            <person name="Gonzalez A.J."/>
            <person name="Green P.J."/>
            <person name="Hallab A."/>
            <person name="Hartog M."/>
            <person name="Hua A."/>
            <person name="Humphray S.J."/>
            <person name="Jeong D.H."/>
            <person name="Jing Y."/>
            <person name="Jocker A."/>
            <person name="Kenton S.M."/>
            <person name="Kim D.J."/>
            <person name="Klee K."/>
            <person name="Lai H."/>
            <person name="Lang C."/>
            <person name="Lin S."/>
            <person name="Macmil S.L."/>
            <person name="Magdelenat G."/>
            <person name="Matthews L."/>
            <person name="McCorrison J."/>
            <person name="Monaghan E.L."/>
            <person name="Mun J.H."/>
            <person name="Najar F.Z."/>
            <person name="Nicholson C."/>
            <person name="Noirot C."/>
            <person name="O'Bleness M."/>
            <person name="Paule C.R."/>
            <person name="Poulain J."/>
            <person name="Prion F."/>
            <person name="Qin B."/>
            <person name="Qu C."/>
            <person name="Retzel E.F."/>
            <person name="Riddle C."/>
            <person name="Sallet E."/>
            <person name="Samain S."/>
            <person name="Samson N."/>
            <person name="Sanders I."/>
            <person name="Saurat O."/>
            <person name="Scarpelli C."/>
            <person name="Schiex T."/>
            <person name="Segurens B."/>
            <person name="Severin A.J."/>
            <person name="Sherrier D.J."/>
            <person name="Shi R."/>
            <person name="Sims S."/>
            <person name="Singer S.R."/>
            <person name="Sinharoy S."/>
            <person name="Sterck L."/>
            <person name="Viollet A."/>
            <person name="Wang B.B."/>
            <person name="Wang K."/>
            <person name="Wang M."/>
            <person name="Wang X."/>
            <person name="Warfsmann J."/>
            <person name="Weissenbach J."/>
            <person name="White D.D."/>
            <person name="White J.D."/>
            <person name="Wiley G.B."/>
            <person name="Wincker P."/>
            <person name="Xing Y."/>
            <person name="Yang L."/>
            <person name="Yao Z."/>
            <person name="Ying F."/>
            <person name="Zhai J."/>
            <person name="Zhou L."/>
            <person name="Zuber A."/>
            <person name="Denarie J."/>
            <person name="Dixon R.A."/>
            <person name="May G.D."/>
            <person name="Schwartz D.C."/>
            <person name="Rogers J."/>
            <person name="Quetier F."/>
            <person name="Town C.D."/>
            <person name="Roe B.A."/>
        </authorList>
    </citation>
    <scope>NUCLEOTIDE SEQUENCE [LARGE SCALE GENOMIC DNA]</scope>
    <source>
        <strain evidence="3">A17</strain>
        <strain evidence="4 5">cv. Jemalong A17</strain>
    </source>
</reference>
<dbReference type="Proteomes" id="UP000002051">
    <property type="component" value="Chromosome 3"/>
</dbReference>
<protein>
    <submittedName>
        <fullName evidence="3">Myb/SANT-like DNA-binding domain protein</fullName>
    </submittedName>
</protein>
<dbReference type="HOGENOM" id="CLU_042113_0_0_1"/>
<evidence type="ECO:0000259" key="2">
    <source>
        <dbReference type="Pfam" id="PF12776"/>
    </source>
</evidence>
<evidence type="ECO:0000313" key="3">
    <source>
        <dbReference type="EMBL" id="KEH34984.1"/>
    </source>
</evidence>
<reference evidence="3 5" key="2">
    <citation type="journal article" date="2014" name="BMC Genomics">
        <title>An improved genome release (version Mt4.0) for the model legume Medicago truncatula.</title>
        <authorList>
            <person name="Tang H."/>
            <person name="Krishnakumar V."/>
            <person name="Bidwell S."/>
            <person name="Rosen B."/>
            <person name="Chan A."/>
            <person name="Zhou S."/>
            <person name="Gentzbittel L."/>
            <person name="Childs K.L."/>
            <person name="Yandell M."/>
            <person name="Gundlach H."/>
            <person name="Mayer K.F."/>
            <person name="Schwartz D.C."/>
            <person name="Town C.D."/>
        </authorList>
    </citation>
    <scope>GENOME REANNOTATION</scope>
    <source>
        <strain evidence="3">A17</strain>
        <strain evidence="4 5">cv. Jemalong A17</strain>
    </source>
</reference>
<keyword evidence="5" id="KW-1185">Reference proteome</keyword>
<dbReference type="EMBL" id="CM001219">
    <property type="protein sequence ID" value="KEH34984.1"/>
    <property type="molecule type" value="Genomic_DNA"/>
</dbReference>
<dbReference type="EnsemblPlants" id="KEH34984">
    <property type="protein sequence ID" value="KEH34984"/>
    <property type="gene ID" value="MTR_3g075160"/>
</dbReference>
<reference evidence="4" key="3">
    <citation type="submission" date="2015-04" db="UniProtKB">
        <authorList>
            <consortium name="EnsemblPlants"/>
        </authorList>
    </citation>
    <scope>IDENTIFICATION</scope>
    <source>
        <strain evidence="4">cv. Jemalong A17</strain>
    </source>
</reference>
<dbReference type="GO" id="GO:0003677">
    <property type="term" value="F:DNA binding"/>
    <property type="evidence" value="ECO:0007669"/>
    <property type="project" value="UniProtKB-KW"/>
</dbReference>
<evidence type="ECO:0000313" key="4">
    <source>
        <dbReference type="EnsemblPlants" id="KEH34984"/>
    </source>
</evidence>